<accession>A0A501QCC2</accession>
<comment type="caution">
    <text evidence="1">The sequence shown here is derived from an EMBL/GenBank/DDBJ whole genome shotgun (WGS) entry which is preliminary data.</text>
</comment>
<evidence type="ECO:0000313" key="2">
    <source>
        <dbReference type="Proteomes" id="UP000319175"/>
    </source>
</evidence>
<gene>
    <name evidence="1" type="ORF">FJA49_06115</name>
</gene>
<proteinExistence type="predicted"/>
<dbReference type="RefSeq" id="WP_139999914.1">
    <property type="nucleotide sequence ID" value="NZ_VFJE01000052.1"/>
</dbReference>
<name>A0A501QCC2_9FLAO</name>
<sequence length="82" mass="9766">MTNAGLEKSMSLFDKNERNIYGAIQMTIENPFALLTWRKNDKGELCIIEFLKNGKGYRIYEMKTENVEQREIFKPRQQELDF</sequence>
<organism evidence="1 2">
    <name type="scientific">Flavobacterium microcysteis</name>
    <dbReference type="NCBI Taxonomy" id="2596891"/>
    <lineage>
        <taxon>Bacteria</taxon>
        <taxon>Pseudomonadati</taxon>
        <taxon>Bacteroidota</taxon>
        <taxon>Flavobacteriia</taxon>
        <taxon>Flavobacteriales</taxon>
        <taxon>Flavobacteriaceae</taxon>
        <taxon>Flavobacterium</taxon>
    </lineage>
</organism>
<dbReference type="EMBL" id="VFJE01000052">
    <property type="protein sequence ID" value="TPD70509.1"/>
    <property type="molecule type" value="Genomic_DNA"/>
</dbReference>
<dbReference type="Proteomes" id="UP000319175">
    <property type="component" value="Unassembled WGS sequence"/>
</dbReference>
<evidence type="ECO:0000313" key="1">
    <source>
        <dbReference type="EMBL" id="TPD70509.1"/>
    </source>
</evidence>
<dbReference type="AlphaFoldDB" id="A0A501QCC2"/>
<reference evidence="1 2" key="1">
    <citation type="submission" date="2019-06" db="EMBL/GenBank/DDBJ databases">
        <title>Flavobacterium sp. MaA-Y11 from geoumgang.</title>
        <authorList>
            <person name="Jeong S."/>
        </authorList>
    </citation>
    <scope>NUCLEOTIDE SEQUENCE [LARGE SCALE GENOMIC DNA]</scope>
    <source>
        <strain evidence="1 2">MaA-Y11</strain>
    </source>
</reference>
<keyword evidence="2" id="KW-1185">Reference proteome</keyword>
<protein>
    <submittedName>
        <fullName evidence="1">Uncharacterized protein</fullName>
    </submittedName>
</protein>